<name>A0AAW1PMH9_9CHLO</name>
<gene>
    <name evidence="2" type="ORF">WJX72_011015</name>
</gene>
<dbReference type="Proteomes" id="UP001489004">
    <property type="component" value="Unassembled WGS sequence"/>
</dbReference>
<feature type="compositionally biased region" description="Basic and acidic residues" evidence="1">
    <location>
        <begin position="1"/>
        <end position="43"/>
    </location>
</feature>
<organism evidence="2 3">
    <name type="scientific">[Myrmecia] bisecta</name>
    <dbReference type="NCBI Taxonomy" id="41462"/>
    <lineage>
        <taxon>Eukaryota</taxon>
        <taxon>Viridiplantae</taxon>
        <taxon>Chlorophyta</taxon>
        <taxon>core chlorophytes</taxon>
        <taxon>Trebouxiophyceae</taxon>
        <taxon>Trebouxiales</taxon>
        <taxon>Trebouxiaceae</taxon>
        <taxon>Myrmecia</taxon>
    </lineage>
</organism>
<dbReference type="Pfam" id="PF04979">
    <property type="entry name" value="IPP-2"/>
    <property type="match status" value="1"/>
</dbReference>
<protein>
    <recommendedName>
        <fullName evidence="4">Protein phosphatase inhibitor 2</fullName>
    </recommendedName>
</protein>
<evidence type="ECO:0008006" key="4">
    <source>
        <dbReference type="Google" id="ProtNLM"/>
    </source>
</evidence>
<dbReference type="AlphaFoldDB" id="A0AAW1PMH9"/>
<dbReference type="GO" id="GO:0004864">
    <property type="term" value="F:protein phosphatase inhibitor activity"/>
    <property type="evidence" value="ECO:0007669"/>
    <property type="project" value="InterPro"/>
</dbReference>
<evidence type="ECO:0000256" key="1">
    <source>
        <dbReference type="SAM" id="MobiDB-lite"/>
    </source>
</evidence>
<comment type="caution">
    <text evidence="2">The sequence shown here is derived from an EMBL/GenBank/DDBJ whole genome shotgun (WGS) entry which is preliminary data.</text>
</comment>
<feature type="compositionally biased region" description="Acidic residues" evidence="1">
    <location>
        <begin position="54"/>
        <end position="64"/>
    </location>
</feature>
<dbReference type="PANTHER" id="PTHR12398:SF20">
    <property type="entry name" value="PROTEIN PHOSPHATASE 1 REGULATORY INHIBITOR SUBUNIT 2"/>
    <property type="match status" value="1"/>
</dbReference>
<evidence type="ECO:0000313" key="2">
    <source>
        <dbReference type="EMBL" id="KAK9809187.1"/>
    </source>
</evidence>
<dbReference type="GO" id="GO:0009966">
    <property type="term" value="P:regulation of signal transduction"/>
    <property type="evidence" value="ECO:0007669"/>
    <property type="project" value="InterPro"/>
</dbReference>
<keyword evidence="3" id="KW-1185">Reference proteome</keyword>
<feature type="region of interest" description="Disordered" evidence="1">
    <location>
        <begin position="1"/>
        <end position="78"/>
    </location>
</feature>
<accession>A0AAW1PMH9</accession>
<feature type="region of interest" description="Disordered" evidence="1">
    <location>
        <begin position="116"/>
        <end position="139"/>
    </location>
</feature>
<feature type="compositionally biased region" description="Basic and acidic residues" evidence="1">
    <location>
        <begin position="129"/>
        <end position="139"/>
    </location>
</feature>
<dbReference type="EMBL" id="JALJOR010000011">
    <property type="protein sequence ID" value="KAK9809187.1"/>
    <property type="molecule type" value="Genomic_DNA"/>
</dbReference>
<dbReference type="InterPro" id="IPR007062">
    <property type="entry name" value="PPI-2"/>
</dbReference>
<dbReference type="PANTHER" id="PTHR12398">
    <property type="entry name" value="PROTEIN PHOSPHATASE INHIBITOR"/>
    <property type="match status" value="1"/>
</dbReference>
<sequence>MKRSISDRPKPRQEKESGIHWDEANLEENDKIKAELKPTKINEPKTPYHGPSLSEDDELDELDIAEASGMPPTCQDQADAVDGSLQECARGGPAGGDEASCLPPEESAFVGQQARRAKVSEDAESLQRISDDGSLREDKRQRFLGHRKEHYDMRTALQRGKELVAREMVDEAQLGNGSLQTAEEEEGS</sequence>
<proteinExistence type="predicted"/>
<reference evidence="2 3" key="1">
    <citation type="journal article" date="2024" name="Nat. Commun.">
        <title>Phylogenomics reveals the evolutionary origins of lichenization in chlorophyte algae.</title>
        <authorList>
            <person name="Puginier C."/>
            <person name="Libourel C."/>
            <person name="Otte J."/>
            <person name="Skaloud P."/>
            <person name="Haon M."/>
            <person name="Grisel S."/>
            <person name="Petersen M."/>
            <person name="Berrin J.G."/>
            <person name="Delaux P.M."/>
            <person name="Dal Grande F."/>
            <person name="Keller J."/>
        </authorList>
    </citation>
    <scope>NUCLEOTIDE SEQUENCE [LARGE SCALE GENOMIC DNA]</scope>
    <source>
        <strain evidence="2 3">SAG 2043</strain>
    </source>
</reference>
<evidence type="ECO:0000313" key="3">
    <source>
        <dbReference type="Proteomes" id="UP001489004"/>
    </source>
</evidence>